<dbReference type="InterPro" id="IPR024654">
    <property type="entry name" value="Calcineurin-like_PHP_lpxH"/>
</dbReference>
<feature type="domain" description="Calcineurin-like phosphoesterase" evidence="3">
    <location>
        <begin position="1"/>
        <end position="136"/>
    </location>
</feature>
<evidence type="ECO:0000313" key="4">
    <source>
        <dbReference type="EMBL" id="MBC8578061.1"/>
    </source>
</evidence>
<comment type="similarity">
    <text evidence="1 2">Belongs to the metallophosphoesterase superfamily. YfcE family.</text>
</comment>
<gene>
    <name evidence="4" type="ORF">H8718_00720</name>
</gene>
<dbReference type="GO" id="GO:0046872">
    <property type="term" value="F:metal ion binding"/>
    <property type="evidence" value="ECO:0007669"/>
    <property type="project" value="UniProtKB-KW"/>
</dbReference>
<dbReference type="SUPFAM" id="SSF56300">
    <property type="entry name" value="Metallo-dependent phosphatases"/>
    <property type="match status" value="1"/>
</dbReference>
<protein>
    <recommendedName>
        <fullName evidence="2">Phosphoesterase</fullName>
        <ecNumber evidence="2">3.1.4.-</ecNumber>
    </recommendedName>
</protein>
<keyword evidence="5" id="KW-1185">Reference proteome</keyword>
<dbReference type="Proteomes" id="UP000655830">
    <property type="component" value="Unassembled WGS sequence"/>
</dbReference>
<dbReference type="Gene3D" id="3.60.21.10">
    <property type="match status" value="1"/>
</dbReference>
<sequence>MKIGILSDTHGILKEEVLKNLEGCMALFHAGDVGGMEILERLRKIAPVYGVEGNNDSIEMGLPKSLEVELEGYKFFMIHDLKSIKEVPKGYDFIISGHSHQFDIHYKSKTTYINPGACGKRRFGLPLTMVLMNLEKGTHLEIITLDK</sequence>
<keyword evidence="2" id="KW-0479">Metal-binding</keyword>
<dbReference type="InterPro" id="IPR000979">
    <property type="entry name" value="Phosphodiesterase_MJ0936/Vps29"/>
</dbReference>
<evidence type="ECO:0000256" key="2">
    <source>
        <dbReference type="RuleBase" id="RU362039"/>
    </source>
</evidence>
<evidence type="ECO:0000259" key="3">
    <source>
        <dbReference type="Pfam" id="PF12850"/>
    </source>
</evidence>
<organism evidence="4 5">
    <name type="scientific">Zhenhengia yiwuensis</name>
    <dbReference type="NCBI Taxonomy" id="2763666"/>
    <lineage>
        <taxon>Bacteria</taxon>
        <taxon>Bacillati</taxon>
        <taxon>Bacillota</taxon>
        <taxon>Clostridia</taxon>
        <taxon>Lachnospirales</taxon>
        <taxon>Lachnospiraceae</taxon>
        <taxon>Zhenhengia</taxon>
    </lineage>
</organism>
<name>A0A926ICZ8_9FIRM</name>
<dbReference type="PANTHER" id="PTHR43165">
    <property type="entry name" value="METALLOPHOSPHOESTERASE"/>
    <property type="match status" value="1"/>
</dbReference>
<dbReference type="NCBIfam" id="TIGR00040">
    <property type="entry name" value="yfcE"/>
    <property type="match status" value="1"/>
</dbReference>
<dbReference type="GO" id="GO:0016787">
    <property type="term" value="F:hydrolase activity"/>
    <property type="evidence" value="ECO:0007669"/>
    <property type="project" value="UniProtKB-UniRule"/>
</dbReference>
<dbReference type="PANTHER" id="PTHR43165:SF1">
    <property type="entry name" value="PHOSPHODIESTERASE MJ0936"/>
    <property type="match status" value="1"/>
</dbReference>
<comment type="cofactor">
    <cofactor evidence="2">
        <name>a divalent metal cation</name>
        <dbReference type="ChEBI" id="CHEBI:60240"/>
    </cofactor>
</comment>
<accession>A0A926ICZ8</accession>
<dbReference type="AlphaFoldDB" id="A0A926ICZ8"/>
<evidence type="ECO:0000256" key="1">
    <source>
        <dbReference type="ARBA" id="ARBA00008950"/>
    </source>
</evidence>
<dbReference type="Pfam" id="PF12850">
    <property type="entry name" value="Metallophos_2"/>
    <property type="match status" value="1"/>
</dbReference>
<dbReference type="RefSeq" id="WP_249331152.1">
    <property type="nucleotide sequence ID" value="NZ_JACRSY010000001.1"/>
</dbReference>
<evidence type="ECO:0000313" key="5">
    <source>
        <dbReference type="Proteomes" id="UP000655830"/>
    </source>
</evidence>
<dbReference type="EC" id="3.1.4.-" evidence="2"/>
<reference evidence="4" key="1">
    <citation type="submission" date="2020-08" db="EMBL/GenBank/DDBJ databases">
        <title>Genome public.</title>
        <authorList>
            <person name="Liu C."/>
            <person name="Sun Q."/>
        </authorList>
    </citation>
    <scope>NUCLEOTIDE SEQUENCE</scope>
    <source>
        <strain evidence="4">NSJ-12</strain>
    </source>
</reference>
<proteinExistence type="inferred from homology"/>
<dbReference type="InterPro" id="IPR053193">
    <property type="entry name" value="MetalloPDE_YfcE-like"/>
</dbReference>
<comment type="caution">
    <text evidence="4">The sequence shown here is derived from an EMBL/GenBank/DDBJ whole genome shotgun (WGS) entry which is preliminary data.</text>
</comment>
<dbReference type="EMBL" id="JACRSY010000001">
    <property type="protein sequence ID" value="MBC8578061.1"/>
    <property type="molecule type" value="Genomic_DNA"/>
</dbReference>
<dbReference type="InterPro" id="IPR029052">
    <property type="entry name" value="Metallo-depent_PP-like"/>
</dbReference>